<dbReference type="EMBL" id="PGCK01000016">
    <property type="protein sequence ID" value="MCD1296275.1"/>
    <property type="molecule type" value="Genomic_DNA"/>
</dbReference>
<dbReference type="RefSeq" id="WP_230743267.1">
    <property type="nucleotide sequence ID" value="NZ_PGCK01000016.1"/>
</dbReference>
<dbReference type="PROSITE" id="PS51658">
    <property type="entry name" value="BFN"/>
    <property type="match status" value="1"/>
</dbReference>
<gene>
    <name evidence="2" type="ORF">CUJ83_14830</name>
</gene>
<dbReference type="InterPro" id="IPR003729">
    <property type="entry name" value="Bi_nuclease_dom"/>
</dbReference>
<sequence>MNDFVPVKVRGVYFVSTITGPQAVVFLSDNDEKMVPIYIGPAEAISIDIALRKETTPRPMTHDLVKSIMDGFGIGINKIIIDDLDEQVFYARLMLKDTDKEIEIDARPSDCIALAVRSDASIFIEREILDKVAINRKDIEAAGNIEDLLE</sequence>
<protein>
    <recommendedName>
        <fullName evidence="1">BFN domain-containing protein</fullName>
    </recommendedName>
</protein>
<dbReference type="GO" id="GO:0004518">
    <property type="term" value="F:nuclease activity"/>
    <property type="evidence" value="ECO:0007669"/>
    <property type="project" value="InterPro"/>
</dbReference>
<keyword evidence="3" id="KW-1185">Reference proteome</keyword>
<name>A0AAP2RHD6_9EURY</name>
<comment type="caution">
    <text evidence="2">The sequence shown here is derived from an EMBL/GenBank/DDBJ whole genome shotgun (WGS) entry which is preliminary data.</text>
</comment>
<evidence type="ECO:0000313" key="3">
    <source>
        <dbReference type="Proteomes" id="UP001320159"/>
    </source>
</evidence>
<dbReference type="PANTHER" id="PTHR15160">
    <property type="entry name" value="VON HIPPEL-LINDAU PROTEIN"/>
    <property type="match status" value="1"/>
</dbReference>
<dbReference type="PANTHER" id="PTHR15160:SF1">
    <property type="entry name" value="VON HIPPEL-LINDAU DISEASE TUMOR SUPPRESSOR"/>
    <property type="match status" value="1"/>
</dbReference>
<reference evidence="2 3" key="1">
    <citation type="submission" date="2017-11" db="EMBL/GenBank/DDBJ databases">
        <title>Isolation and Characterization of Family Methanocellaceae Species from Potential Methane Hydrate Area Offshore Southwestern Taiwan.</title>
        <authorList>
            <person name="Zhang W.-L."/>
            <person name="Chen W.-C."/>
            <person name="Lai M.-C."/>
            <person name="Chen S.-C."/>
        </authorList>
    </citation>
    <scope>NUCLEOTIDE SEQUENCE [LARGE SCALE GENOMIC DNA]</scope>
    <source>
        <strain evidence="2 3">CWC-04</strain>
    </source>
</reference>
<dbReference type="Proteomes" id="UP001320159">
    <property type="component" value="Unassembled WGS sequence"/>
</dbReference>
<proteinExistence type="predicted"/>
<dbReference type="AlphaFoldDB" id="A0AAP2RHD6"/>
<dbReference type="SUPFAM" id="SSF103256">
    <property type="entry name" value="Hypothetical protein TM0160"/>
    <property type="match status" value="1"/>
</dbReference>
<dbReference type="InterPro" id="IPR036104">
    <property type="entry name" value="BFN_sf"/>
</dbReference>
<evidence type="ECO:0000313" key="2">
    <source>
        <dbReference type="EMBL" id="MCD1296275.1"/>
    </source>
</evidence>
<feature type="domain" description="BFN" evidence="1">
    <location>
        <begin position="4"/>
        <end position="136"/>
    </location>
</feature>
<dbReference type="Pfam" id="PF02577">
    <property type="entry name" value="BFN_dom"/>
    <property type="match status" value="1"/>
</dbReference>
<evidence type="ECO:0000259" key="1">
    <source>
        <dbReference type="PROSITE" id="PS51658"/>
    </source>
</evidence>
<organism evidence="2 3">
    <name type="scientific">Methanooceanicella nereidis</name>
    <dbReference type="NCBI Taxonomy" id="2052831"/>
    <lineage>
        <taxon>Archaea</taxon>
        <taxon>Methanobacteriati</taxon>
        <taxon>Methanobacteriota</taxon>
        <taxon>Stenosarchaea group</taxon>
        <taxon>Methanomicrobia</taxon>
        <taxon>Methanocellales</taxon>
        <taxon>Methanocellaceae</taxon>
        <taxon>Methanooceanicella</taxon>
    </lineage>
</organism>
<dbReference type="Gene3D" id="3.10.690.10">
    <property type="entry name" value="Bifunctional nuclease domain"/>
    <property type="match status" value="1"/>
</dbReference>
<accession>A0AAP2RHD6</accession>